<dbReference type="OrthoDB" id="2801544at2759"/>
<dbReference type="InterPro" id="IPR038718">
    <property type="entry name" value="SNF2-like_sf"/>
</dbReference>
<sequence>MECNTIPIGSWDTHALLNESYAIDGFTPRPFLVHESALLRDQRMLSAFKVLSDDHILQTRPLNITNTNCNSINSGQPFKRFMIYAIDNGLDGMVTGIQNQPSIQLSGKNRMQAKRALTMVLLNMNVDPWIFSHESEPVPLGYNPIMLFQEDQSKRLINIYLDMPSPRAHDDPYMDPHEFFAQHQQQQPKKSIHRLLERVLQQDAPKGMRTKLYNYQKNSLWKLLRRELCMEYILDPTIISLKDMSMPPRTYYIQLNNNEPPIISRLPSKRWDDIPGGIICEDMGTGKSCLCIALIMQTLPQFSKAPPTATQIYCELYPQGSSTSAILIKDGPASLGTSDILMPLNAPIPTLRELAAAAVKMNGIEYRRAGDYIRPHTMELLEEISVYYYDKASTELQMMSKPIKSLRANQLIDIQSLEVYLSSATLVIVPPDLADQWCNEINKHTEDFALKLLRIDPDNSKAIPEHTILTKYDMVLITQTRFAKEYEPGVYSNKYTKVKQQCCCSAVYRTCRCTNERNVSPLMQVRWKRIIVDEGHSMGIKLSDQVLFAEKLHADRRWICTGTPTFNLANLKAFTYHDQAITTVATTTALSDKGDLDRLLTIMRLFLHIQPYYGNKTLFTKALVRSLEEHHKLSTGSAPGDWSLESLSSVSRLRYLMDRIMIRNRPEDVSRDVRLPPLYERDVGLDLGYYQVLTFNCQVALIQANAVLTEREDQDYFFHPSNRKHLARVIENLKDACFWYPGDDKYREQLTEALLNVERALQKHEETIGGKYLEADVQLLKSIREHLKMALTDQSWCTLQRTLEVGYNCWNIPEAIQGSYAIIPAVSDADTSFKESRRTKLNIGWNGGSMSRQLQQTGTLESEQVCIMLGKQIRDLRLKVQEQEQEQLIPASHQPIIINLDAPQPRPGAITDGGKPNRDPSHENGTNGEETAEELKLVMTKERLSQSTILSSTSSKLNYVVSQILRHQNSEKCIVFCQSQTAMYYIYEYLTLAEVRCLMYHTHGMSQKERSNNIMTFNTNETISAIIMNTKDAAFGIDLSSASRVYFVSPVWQTATMRQAVKRAHRIGQIRPVYVETLMIKGSFEEAILNRRKEIDSQGEGHMDISLPPSSSTTSSATLSSLLTISARLYKNKAVAKNMKKKAGKSLLDDSKMINFISHIGFMPLHKTERSITLTSSEREEQKKQLCLTNEPSLAEYWRTMRPTYTTEEDHQAFVADDRHYRDQAYKKSLEIPMVFPTRPLEIAAQGQWRRTQDRHIVSVVGSLEGASQDWTEELSEGIRGRLRFRDVEDGDNEVPNDNIKAASVATKLAQVQQYQPYPKTDHDVVVDVDQAQVEPEFIDLSSSQSSTDDLIIDLDPDSDHVMSEPKSNVKFRLDLPNSARLVPADEQLHRQRSPSANISTSMSLSYEELYRESEEKRRIAEGAAEEAKRRVQLLEQQFEMLRRMAEGQQSPSIYLKQTSTSSEIPELPSSSSSILTLPYQKHHPTVGLKVETEMDAKVNIEDTIGYNLVAKHDLDDQKKELGLPKPEEPDHYILFEYDDDYVRKKKEEEEDKKDILINNVIKNELDFKFEVHNDSKDIIFSLVKKEEESESYSDLAYDNHNRSNSNNNIGSSGSHSSSRKGNISNYGNHEVDNKTIIRMIPEKMESDVIIIDDNSLFHSKVKARLKSEASGVSGLTNNYVSSSNINKGSNKGSSSKLWDVAGTDLKKEKEEGLTATTVYSEPRCINGTKREANEPLDLIHRGIVDMKYTNGSNVSHGKASDSSHPKKVRFV</sequence>
<reference evidence="7 8" key="1">
    <citation type="submission" date="2016-07" db="EMBL/GenBank/DDBJ databases">
        <title>Pervasive Adenine N6-methylation of Active Genes in Fungi.</title>
        <authorList>
            <consortium name="DOE Joint Genome Institute"/>
            <person name="Mondo S.J."/>
            <person name="Dannebaum R.O."/>
            <person name="Kuo R.C."/>
            <person name="Labutti K."/>
            <person name="Haridas S."/>
            <person name="Kuo A."/>
            <person name="Salamov A."/>
            <person name="Ahrendt S.R."/>
            <person name="Lipzen A."/>
            <person name="Sullivan W."/>
            <person name="Andreopoulos W.B."/>
            <person name="Clum A."/>
            <person name="Lindquist E."/>
            <person name="Daum C."/>
            <person name="Ramamoorthy G.K."/>
            <person name="Gryganskyi A."/>
            <person name="Culley D."/>
            <person name="Magnuson J.K."/>
            <person name="James T.Y."/>
            <person name="O'Malley M.A."/>
            <person name="Stajich J.E."/>
            <person name="Spatafora J.W."/>
            <person name="Visel A."/>
            <person name="Grigoriev I.V."/>
        </authorList>
    </citation>
    <scope>NUCLEOTIDE SEQUENCE [LARGE SCALE GENOMIC DNA]</scope>
    <source>
        <strain evidence="7 8">NRRL 3116</strain>
    </source>
</reference>
<comment type="caution">
    <text evidence="7">The sequence shown here is derived from an EMBL/GenBank/DDBJ whole genome shotgun (WGS) entry which is preliminary data.</text>
</comment>
<evidence type="ECO:0000256" key="1">
    <source>
        <dbReference type="ARBA" id="ARBA00022741"/>
    </source>
</evidence>
<feature type="region of interest" description="Disordered" evidence="5">
    <location>
        <begin position="1751"/>
        <end position="1772"/>
    </location>
</feature>
<dbReference type="GO" id="GO:0008094">
    <property type="term" value="F:ATP-dependent activity, acting on DNA"/>
    <property type="evidence" value="ECO:0007669"/>
    <property type="project" value="TreeGrafter"/>
</dbReference>
<keyword evidence="4" id="KW-0175">Coiled coil</keyword>
<dbReference type="GO" id="GO:0005634">
    <property type="term" value="C:nucleus"/>
    <property type="evidence" value="ECO:0007669"/>
    <property type="project" value="TreeGrafter"/>
</dbReference>
<dbReference type="InterPro" id="IPR014001">
    <property type="entry name" value="Helicase_ATP-bd"/>
</dbReference>
<keyword evidence="8" id="KW-1185">Reference proteome</keyword>
<keyword evidence="2" id="KW-0378">Hydrolase</keyword>
<gene>
    <name evidence="7" type="ORF">BCR41DRAFT_425907</name>
</gene>
<keyword evidence="1" id="KW-0547">Nucleotide-binding</keyword>
<dbReference type="SUPFAM" id="SSF52540">
    <property type="entry name" value="P-loop containing nucleoside triphosphate hydrolases"/>
    <property type="match status" value="2"/>
</dbReference>
<dbReference type="Gene3D" id="3.40.50.10810">
    <property type="entry name" value="Tandem AAA-ATPase domain"/>
    <property type="match status" value="1"/>
</dbReference>
<dbReference type="STRING" id="64571.A0A1Y2G8R4"/>
<feature type="region of interest" description="Disordered" evidence="5">
    <location>
        <begin position="903"/>
        <end position="929"/>
    </location>
</feature>
<dbReference type="SMART" id="SM00487">
    <property type="entry name" value="DEXDc"/>
    <property type="match status" value="1"/>
</dbReference>
<dbReference type="InterPro" id="IPR027417">
    <property type="entry name" value="P-loop_NTPase"/>
</dbReference>
<dbReference type="GO" id="GO:0005524">
    <property type="term" value="F:ATP binding"/>
    <property type="evidence" value="ECO:0007669"/>
    <property type="project" value="UniProtKB-KW"/>
</dbReference>
<dbReference type="EMBL" id="MCFF01000057">
    <property type="protein sequence ID" value="ORZ04402.1"/>
    <property type="molecule type" value="Genomic_DNA"/>
</dbReference>
<proteinExistence type="predicted"/>
<evidence type="ECO:0000259" key="6">
    <source>
        <dbReference type="PROSITE" id="PS51194"/>
    </source>
</evidence>
<dbReference type="CDD" id="cd18793">
    <property type="entry name" value="SF2_C_SNF"/>
    <property type="match status" value="1"/>
</dbReference>
<keyword evidence="3" id="KW-0067">ATP-binding</keyword>
<dbReference type="Pfam" id="PF00176">
    <property type="entry name" value="SNF2-rel_dom"/>
    <property type="match status" value="1"/>
</dbReference>
<name>A0A1Y2G8R4_9FUNG</name>
<dbReference type="Proteomes" id="UP000193648">
    <property type="component" value="Unassembled WGS sequence"/>
</dbReference>
<evidence type="ECO:0000313" key="7">
    <source>
        <dbReference type="EMBL" id="ORZ04402.1"/>
    </source>
</evidence>
<feature type="compositionally biased region" description="Low complexity" evidence="5">
    <location>
        <begin position="1603"/>
        <end position="1626"/>
    </location>
</feature>
<dbReference type="InParanoid" id="A0A1Y2G8R4"/>
<feature type="domain" description="Helicase C-terminal" evidence="6">
    <location>
        <begin position="960"/>
        <end position="1120"/>
    </location>
</feature>
<dbReference type="InterPro" id="IPR049730">
    <property type="entry name" value="SNF2/RAD54-like_C"/>
</dbReference>
<dbReference type="GO" id="GO:0006281">
    <property type="term" value="P:DNA repair"/>
    <property type="evidence" value="ECO:0007669"/>
    <property type="project" value="TreeGrafter"/>
</dbReference>
<dbReference type="InterPro" id="IPR000330">
    <property type="entry name" value="SNF2_N"/>
</dbReference>
<accession>A0A1Y2G8R4</accession>
<dbReference type="PANTHER" id="PTHR45626:SF51">
    <property type="entry name" value="SNF2-RELATED DOMAIN-CONTAINING PROTEIN"/>
    <property type="match status" value="1"/>
</dbReference>
<dbReference type="GO" id="GO:0016787">
    <property type="term" value="F:hydrolase activity"/>
    <property type="evidence" value="ECO:0007669"/>
    <property type="project" value="UniProtKB-KW"/>
</dbReference>
<feature type="coiled-coil region" evidence="4">
    <location>
        <begin position="1407"/>
        <end position="1445"/>
    </location>
</feature>
<protein>
    <recommendedName>
        <fullName evidence="6">Helicase C-terminal domain-containing protein</fullName>
    </recommendedName>
</protein>
<dbReference type="GeneID" id="33572489"/>
<evidence type="ECO:0000256" key="3">
    <source>
        <dbReference type="ARBA" id="ARBA00022840"/>
    </source>
</evidence>
<evidence type="ECO:0000313" key="8">
    <source>
        <dbReference type="Proteomes" id="UP000193648"/>
    </source>
</evidence>
<dbReference type="SMART" id="SM00490">
    <property type="entry name" value="HELICc"/>
    <property type="match status" value="1"/>
</dbReference>
<dbReference type="InterPro" id="IPR001650">
    <property type="entry name" value="Helicase_C-like"/>
</dbReference>
<dbReference type="PROSITE" id="PS51194">
    <property type="entry name" value="HELICASE_CTER"/>
    <property type="match status" value="1"/>
</dbReference>
<dbReference type="Gene3D" id="3.40.50.300">
    <property type="entry name" value="P-loop containing nucleotide triphosphate hydrolases"/>
    <property type="match status" value="1"/>
</dbReference>
<dbReference type="InterPro" id="IPR050628">
    <property type="entry name" value="SNF2_RAD54_helicase_TF"/>
</dbReference>
<dbReference type="Pfam" id="PF00271">
    <property type="entry name" value="Helicase_C"/>
    <property type="match status" value="1"/>
</dbReference>
<dbReference type="RefSeq" id="XP_021876510.1">
    <property type="nucleotide sequence ID" value="XM_022030648.1"/>
</dbReference>
<evidence type="ECO:0000256" key="5">
    <source>
        <dbReference type="SAM" id="MobiDB-lite"/>
    </source>
</evidence>
<feature type="region of interest" description="Disordered" evidence="5">
    <location>
        <begin position="1597"/>
        <end position="1629"/>
    </location>
</feature>
<dbReference type="PANTHER" id="PTHR45626">
    <property type="entry name" value="TRANSCRIPTION TERMINATION FACTOR 2-RELATED"/>
    <property type="match status" value="1"/>
</dbReference>
<evidence type="ECO:0000256" key="2">
    <source>
        <dbReference type="ARBA" id="ARBA00022801"/>
    </source>
</evidence>
<organism evidence="7 8">
    <name type="scientific">Lobosporangium transversale</name>
    <dbReference type="NCBI Taxonomy" id="64571"/>
    <lineage>
        <taxon>Eukaryota</taxon>
        <taxon>Fungi</taxon>
        <taxon>Fungi incertae sedis</taxon>
        <taxon>Mucoromycota</taxon>
        <taxon>Mortierellomycotina</taxon>
        <taxon>Mortierellomycetes</taxon>
        <taxon>Mortierellales</taxon>
        <taxon>Mortierellaceae</taxon>
        <taxon>Lobosporangium</taxon>
    </lineage>
</organism>
<evidence type="ECO:0000256" key="4">
    <source>
        <dbReference type="SAM" id="Coils"/>
    </source>
</evidence>